<keyword evidence="2" id="KW-1185">Reference proteome</keyword>
<evidence type="ECO:0000313" key="1">
    <source>
        <dbReference type="EMBL" id="GLF95681.1"/>
    </source>
</evidence>
<dbReference type="Gene3D" id="3.40.50.1820">
    <property type="entry name" value="alpha/beta hydrolase"/>
    <property type="match status" value="1"/>
</dbReference>
<dbReference type="Proteomes" id="UP001291653">
    <property type="component" value="Unassembled WGS sequence"/>
</dbReference>
<gene>
    <name evidence="1" type="ORF">SYYSPA8_15310</name>
</gene>
<accession>A0ABQ5NZ99</accession>
<evidence type="ECO:0000313" key="2">
    <source>
        <dbReference type="Proteomes" id="UP001291653"/>
    </source>
</evidence>
<name>A0ABQ5NZ99_9ACTN</name>
<reference evidence="1 2" key="1">
    <citation type="submission" date="2022-10" db="EMBL/GenBank/DDBJ databases">
        <title>Draft genome sequence of Streptomyces sp. YSPA8.</title>
        <authorList>
            <person name="Moriuchi R."/>
            <person name="Dohra H."/>
            <person name="Yamamura H."/>
            <person name="Kodani S."/>
        </authorList>
    </citation>
    <scope>NUCLEOTIDE SEQUENCE [LARGE SCALE GENOMIC DNA]</scope>
    <source>
        <strain evidence="1 2">YSPA8</strain>
    </source>
</reference>
<proteinExistence type="predicted"/>
<comment type="caution">
    <text evidence="1">The sequence shown here is derived from an EMBL/GenBank/DDBJ whole genome shotgun (WGS) entry which is preliminary data.</text>
</comment>
<dbReference type="EMBL" id="BSBI01000005">
    <property type="protein sequence ID" value="GLF95681.1"/>
    <property type="molecule type" value="Genomic_DNA"/>
</dbReference>
<dbReference type="SUPFAM" id="SSF53474">
    <property type="entry name" value="alpha/beta-Hydrolases"/>
    <property type="match status" value="1"/>
</dbReference>
<protein>
    <recommendedName>
        <fullName evidence="3">Alpha/beta hydrolase</fullName>
    </recommendedName>
</protein>
<sequence length="162" mass="16291">MVADISLSIASPRGKRTVSVAYERNGAGEPLPLLRGRGHQGQAREPAMDIIAGGRAVTAVDLPGSGASQPPPDGVPYRLSSAGTVLGSLCAALGVERPRTAGDSLGGLPALEPGRTGRARSVTALSPAGFGSESERVFAFAALKAPRAGARAMPVPVIEGLS</sequence>
<organism evidence="1 2">
    <name type="scientific">Streptomyces yaizuensis</name>
    <dbReference type="NCBI Taxonomy" id="2989713"/>
    <lineage>
        <taxon>Bacteria</taxon>
        <taxon>Bacillati</taxon>
        <taxon>Actinomycetota</taxon>
        <taxon>Actinomycetes</taxon>
        <taxon>Kitasatosporales</taxon>
        <taxon>Streptomycetaceae</taxon>
        <taxon>Streptomyces</taxon>
    </lineage>
</organism>
<evidence type="ECO:0008006" key="3">
    <source>
        <dbReference type="Google" id="ProtNLM"/>
    </source>
</evidence>
<dbReference type="InterPro" id="IPR029058">
    <property type="entry name" value="AB_hydrolase_fold"/>
</dbReference>